<dbReference type="InterPro" id="IPR057309">
    <property type="entry name" value="PcsB_CC"/>
</dbReference>
<organism evidence="7 8">
    <name type="scientific">Bacillus songklensis</name>
    <dbReference type="NCBI Taxonomy" id="1069116"/>
    <lineage>
        <taxon>Bacteria</taxon>
        <taxon>Bacillati</taxon>
        <taxon>Bacillota</taxon>
        <taxon>Bacilli</taxon>
        <taxon>Bacillales</taxon>
        <taxon>Bacillaceae</taxon>
        <taxon>Bacillus</taxon>
    </lineage>
</organism>
<proteinExistence type="predicted"/>
<keyword evidence="1 4" id="KW-0732">Signal</keyword>
<evidence type="ECO:0000259" key="6">
    <source>
        <dbReference type="Pfam" id="PF24568"/>
    </source>
</evidence>
<feature type="domain" description="3D" evidence="5">
    <location>
        <begin position="348"/>
        <end position="406"/>
    </location>
</feature>
<protein>
    <submittedName>
        <fullName evidence="7">3D domain-containing protein</fullName>
    </submittedName>
</protein>
<feature type="region of interest" description="Disordered" evidence="3">
    <location>
        <begin position="285"/>
        <end position="312"/>
    </location>
</feature>
<dbReference type="SUPFAM" id="SSF50685">
    <property type="entry name" value="Barwin-like endoglucanases"/>
    <property type="match status" value="1"/>
</dbReference>
<comment type="caution">
    <text evidence="7">The sequence shown here is derived from an EMBL/GenBank/DDBJ whole genome shotgun (WGS) entry which is preliminary data.</text>
</comment>
<name>A0ABV8B5D3_9BACI</name>
<keyword evidence="8" id="KW-1185">Reference proteome</keyword>
<dbReference type="Gene3D" id="6.10.250.3150">
    <property type="match status" value="1"/>
</dbReference>
<dbReference type="InterPro" id="IPR036908">
    <property type="entry name" value="RlpA-like_sf"/>
</dbReference>
<feature type="compositionally biased region" description="Low complexity" evidence="3">
    <location>
        <begin position="285"/>
        <end position="301"/>
    </location>
</feature>
<dbReference type="PANTHER" id="PTHR39160">
    <property type="entry name" value="CELL WALL-BINDING PROTEIN YOCH"/>
    <property type="match status" value="1"/>
</dbReference>
<feature type="compositionally biased region" description="Basic and acidic residues" evidence="3">
    <location>
        <begin position="303"/>
        <end position="312"/>
    </location>
</feature>
<dbReference type="Pfam" id="PF06725">
    <property type="entry name" value="3D"/>
    <property type="match status" value="1"/>
</dbReference>
<dbReference type="InterPro" id="IPR010611">
    <property type="entry name" value="3D_dom"/>
</dbReference>
<dbReference type="Pfam" id="PF24568">
    <property type="entry name" value="CC_PcsB"/>
    <property type="match status" value="1"/>
</dbReference>
<feature type="signal peptide" evidence="4">
    <location>
        <begin position="1"/>
        <end position="26"/>
    </location>
</feature>
<evidence type="ECO:0000256" key="2">
    <source>
        <dbReference type="SAM" id="Coils"/>
    </source>
</evidence>
<dbReference type="PANTHER" id="PTHR39160:SF6">
    <property type="entry name" value="CELL WALL-BINDING PROTEIN YOCH"/>
    <property type="match status" value="1"/>
</dbReference>
<feature type="chain" id="PRO_5046241439" evidence="4">
    <location>
        <begin position="27"/>
        <end position="407"/>
    </location>
</feature>
<reference evidence="8" key="1">
    <citation type="journal article" date="2019" name="Int. J. Syst. Evol. Microbiol.">
        <title>The Global Catalogue of Microorganisms (GCM) 10K type strain sequencing project: providing services to taxonomists for standard genome sequencing and annotation.</title>
        <authorList>
            <consortium name="The Broad Institute Genomics Platform"/>
            <consortium name="The Broad Institute Genome Sequencing Center for Infectious Disease"/>
            <person name="Wu L."/>
            <person name="Ma J."/>
        </authorList>
    </citation>
    <scope>NUCLEOTIDE SEQUENCE [LARGE SCALE GENOMIC DNA]</scope>
    <source>
        <strain evidence="8">CCUG 61889</strain>
    </source>
</reference>
<feature type="coiled-coil region" evidence="2">
    <location>
        <begin position="26"/>
        <end position="109"/>
    </location>
</feature>
<accession>A0ABV8B5D3</accession>
<gene>
    <name evidence="7" type="ORF">ACFOU2_13720</name>
</gene>
<dbReference type="EMBL" id="JBHRZT010000052">
    <property type="protein sequence ID" value="MFC3884506.1"/>
    <property type="molecule type" value="Genomic_DNA"/>
</dbReference>
<dbReference type="InterPro" id="IPR051933">
    <property type="entry name" value="Resuscitation_pf_RpfB"/>
</dbReference>
<evidence type="ECO:0000256" key="1">
    <source>
        <dbReference type="ARBA" id="ARBA00022729"/>
    </source>
</evidence>
<evidence type="ECO:0000313" key="8">
    <source>
        <dbReference type="Proteomes" id="UP001595752"/>
    </source>
</evidence>
<dbReference type="Proteomes" id="UP001595752">
    <property type="component" value="Unassembled WGS sequence"/>
</dbReference>
<evidence type="ECO:0000256" key="3">
    <source>
        <dbReference type="SAM" id="MobiDB-lite"/>
    </source>
</evidence>
<feature type="domain" description="Peptidoglycan hydrolase PcsB coiled-coil" evidence="6">
    <location>
        <begin position="103"/>
        <end position="176"/>
    </location>
</feature>
<keyword evidence="2" id="KW-0175">Coiled coil</keyword>
<evidence type="ECO:0000259" key="5">
    <source>
        <dbReference type="Pfam" id="PF06725"/>
    </source>
</evidence>
<dbReference type="RefSeq" id="WP_377916009.1">
    <property type="nucleotide sequence ID" value="NZ_JBHRZT010000052.1"/>
</dbReference>
<evidence type="ECO:0000256" key="4">
    <source>
        <dbReference type="SAM" id="SignalP"/>
    </source>
</evidence>
<sequence>MQLIRRMVLTMLVSLLGLSGTIAAHAQTSQETLKNAQQRLQQKQAIVNQKVKEKQSVNQDIKKIQQELQSLHTLISKNKEDLTKIQQKIEATNRLIEQKKAEIVVLEDKVLARKHIMKERLVALQRNDNRNILIDMFLDADSLADFIRRASAVTTLFNADKDILAAQQEDLRQIEEDKKEIDRQEQILESEQEKLAVQQAELDQNLQKRQAALAAMQVKYSQISKQIALAEQEKASIESQMKEIQEAIKKEQEEARERAAKAAMERAAKEKAARETRLAEQARAKAAARAKVAASRPSPSKETSGKEPTEGKEMYVTATAYSHEETDGNGYITALGYNIKNDPSLKLIAVDPDVIPLGKKVWVERYGVAIAGDTGGAIKGHRIDVLMHSKADALAWGRQTVKVVILD</sequence>
<feature type="coiled-coil region" evidence="2">
    <location>
        <begin position="164"/>
        <end position="270"/>
    </location>
</feature>
<dbReference type="CDD" id="cd22786">
    <property type="entry name" value="DPBB_YuiC-like"/>
    <property type="match status" value="1"/>
</dbReference>
<evidence type="ECO:0000313" key="7">
    <source>
        <dbReference type="EMBL" id="MFC3884506.1"/>
    </source>
</evidence>